<dbReference type="Proteomes" id="UP001204953">
    <property type="component" value="Unassembled WGS sequence"/>
</dbReference>
<dbReference type="EC" id="2.7.13.3" evidence="2"/>
<keyword evidence="6" id="KW-0418">Kinase</keyword>
<dbReference type="InterPro" id="IPR035965">
    <property type="entry name" value="PAS-like_dom_sf"/>
</dbReference>
<dbReference type="InterPro" id="IPR000700">
    <property type="entry name" value="PAS-assoc_C"/>
</dbReference>
<dbReference type="NCBIfam" id="TIGR00229">
    <property type="entry name" value="sensory_box"/>
    <property type="match status" value="3"/>
</dbReference>
<dbReference type="Gene3D" id="3.30.450.20">
    <property type="entry name" value="PAS domain"/>
    <property type="match status" value="4"/>
</dbReference>
<evidence type="ECO:0000313" key="11">
    <source>
        <dbReference type="EMBL" id="MCP2726896.1"/>
    </source>
</evidence>
<protein>
    <recommendedName>
        <fullName evidence="2">histidine kinase</fullName>
        <ecNumber evidence="2">2.7.13.3</ecNumber>
    </recommendedName>
</protein>
<feature type="domain" description="PAC" evidence="10">
    <location>
        <begin position="139"/>
        <end position="191"/>
    </location>
</feature>
<dbReference type="PANTHER" id="PTHR41523:SF8">
    <property type="entry name" value="ETHYLENE RESPONSE SENSOR PROTEIN"/>
    <property type="match status" value="1"/>
</dbReference>
<dbReference type="AlphaFoldDB" id="A0AAE3GLP0"/>
<dbReference type="SMART" id="SM00387">
    <property type="entry name" value="HATPase_c"/>
    <property type="match status" value="1"/>
</dbReference>
<evidence type="ECO:0000256" key="6">
    <source>
        <dbReference type="ARBA" id="ARBA00022777"/>
    </source>
</evidence>
<dbReference type="InterPro" id="IPR000014">
    <property type="entry name" value="PAS"/>
</dbReference>
<organism evidence="11 12">
    <name type="scientific">Limnofasciculus baicalensis BBK-W-15</name>
    <dbReference type="NCBI Taxonomy" id="2699891"/>
    <lineage>
        <taxon>Bacteria</taxon>
        <taxon>Bacillati</taxon>
        <taxon>Cyanobacteriota</taxon>
        <taxon>Cyanophyceae</taxon>
        <taxon>Coleofasciculales</taxon>
        <taxon>Coleofasciculaceae</taxon>
        <taxon>Limnofasciculus</taxon>
        <taxon>Limnofasciculus baicalensis</taxon>
    </lineage>
</organism>
<dbReference type="InterPro" id="IPR013655">
    <property type="entry name" value="PAS_fold_3"/>
</dbReference>
<keyword evidence="4" id="KW-0808">Transferase</keyword>
<evidence type="ECO:0000256" key="4">
    <source>
        <dbReference type="ARBA" id="ARBA00022679"/>
    </source>
</evidence>
<evidence type="ECO:0000256" key="5">
    <source>
        <dbReference type="ARBA" id="ARBA00022741"/>
    </source>
</evidence>
<dbReference type="PROSITE" id="PS50113">
    <property type="entry name" value="PAC"/>
    <property type="match status" value="2"/>
</dbReference>
<keyword evidence="5" id="KW-0547">Nucleotide-binding</keyword>
<keyword evidence="12" id="KW-1185">Reference proteome</keyword>
<dbReference type="SUPFAM" id="SSF55785">
    <property type="entry name" value="PYP-like sensor domain (PAS domain)"/>
    <property type="match status" value="3"/>
</dbReference>
<dbReference type="GO" id="GO:0004673">
    <property type="term" value="F:protein histidine kinase activity"/>
    <property type="evidence" value="ECO:0007669"/>
    <property type="project" value="UniProtKB-EC"/>
</dbReference>
<dbReference type="Pfam" id="PF13188">
    <property type="entry name" value="PAS_8"/>
    <property type="match status" value="1"/>
</dbReference>
<reference evidence="11" key="1">
    <citation type="submission" date="2022-06" db="EMBL/GenBank/DDBJ databases">
        <title>New cyanobacteria of genus Symplocastrum in benthos of Lake Baikal.</title>
        <authorList>
            <person name="Sorokovikova E."/>
            <person name="Tikhonova I."/>
            <person name="Krasnopeev A."/>
            <person name="Evseev P."/>
            <person name="Gladkikh A."/>
            <person name="Belykh O."/>
        </authorList>
    </citation>
    <scope>NUCLEOTIDE SEQUENCE</scope>
    <source>
        <strain evidence="11">BBK-W-15</strain>
    </source>
</reference>
<evidence type="ECO:0000256" key="8">
    <source>
        <dbReference type="ARBA" id="ARBA00023026"/>
    </source>
</evidence>
<dbReference type="InterPro" id="IPR036890">
    <property type="entry name" value="HATPase_C_sf"/>
</dbReference>
<evidence type="ECO:0000259" key="10">
    <source>
        <dbReference type="PROSITE" id="PS50113"/>
    </source>
</evidence>
<dbReference type="InterPro" id="IPR011495">
    <property type="entry name" value="Sig_transdc_His_kin_sub2_dim/P"/>
</dbReference>
<name>A0AAE3GLP0_9CYAN</name>
<dbReference type="SMART" id="SM00091">
    <property type="entry name" value="PAS"/>
    <property type="match status" value="3"/>
</dbReference>
<dbReference type="GO" id="GO:0005524">
    <property type="term" value="F:ATP binding"/>
    <property type="evidence" value="ECO:0007669"/>
    <property type="project" value="UniProtKB-KW"/>
</dbReference>
<accession>A0AAE3GLP0</accession>
<feature type="domain" description="PAS" evidence="9">
    <location>
        <begin position="65"/>
        <end position="137"/>
    </location>
</feature>
<dbReference type="Pfam" id="PF07568">
    <property type="entry name" value="HisKA_2"/>
    <property type="match status" value="1"/>
</dbReference>
<dbReference type="SMART" id="SM00086">
    <property type="entry name" value="PAC"/>
    <property type="match status" value="3"/>
</dbReference>
<evidence type="ECO:0000313" key="12">
    <source>
        <dbReference type="Proteomes" id="UP001204953"/>
    </source>
</evidence>
<dbReference type="SUPFAM" id="SSF55874">
    <property type="entry name" value="ATPase domain of HSP90 chaperone/DNA topoisomerase II/histidine kinase"/>
    <property type="match status" value="1"/>
</dbReference>
<dbReference type="EMBL" id="JAMZMM010000001">
    <property type="protein sequence ID" value="MCP2726896.1"/>
    <property type="molecule type" value="Genomic_DNA"/>
</dbReference>
<dbReference type="Pfam" id="PF13426">
    <property type="entry name" value="PAS_9"/>
    <property type="match status" value="1"/>
</dbReference>
<evidence type="ECO:0000259" key="9">
    <source>
        <dbReference type="PROSITE" id="PS50112"/>
    </source>
</evidence>
<keyword evidence="3" id="KW-0597">Phosphoprotein</keyword>
<comment type="caution">
    <text evidence="11">The sequence shown here is derived from an EMBL/GenBank/DDBJ whole genome shotgun (WGS) entry which is preliminary data.</text>
</comment>
<evidence type="ECO:0000256" key="3">
    <source>
        <dbReference type="ARBA" id="ARBA00022553"/>
    </source>
</evidence>
<dbReference type="PANTHER" id="PTHR41523">
    <property type="entry name" value="TWO-COMPONENT SYSTEM SENSOR PROTEIN"/>
    <property type="match status" value="1"/>
</dbReference>
<dbReference type="InterPro" id="IPR003594">
    <property type="entry name" value="HATPase_dom"/>
</dbReference>
<proteinExistence type="predicted"/>
<evidence type="ECO:0000256" key="7">
    <source>
        <dbReference type="ARBA" id="ARBA00022840"/>
    </source>
</evidence>
<feature type="domain" description="PAS" evidence="9">
    <location>
        <begin position="192"/>
        <end position="269"/>
    </location>
</feature>
<gene>
    <name evidence="11" type="ORF">NJ959_00185</name>
</gene>
<dbReference type="InterPro" id="IPR001610">
    <property type="entry name" value="PAC"/>
</dbReference>
<sequence>MSNQLTQIIESLKDRITHLHQQVSKIPQTPEQSEQIAQTFTEINALFSNANTPEEIAKHQEVKQLQAKLTAIVEATSDLVSIADVTRRILYLNRAGYQLLGIDPNEDITTHEISEFHTPETDNEIVNQGIPIAIKDGVWTGETTLRKCNGEIFPVSQVIIAHKSESGEVEYLSTIARDISNRKQIEEALHQSQFLIQQITDTTPQILYIHDLTTQGNIYVNRQIFEILGYLPEKPQQEGRRFFISTLHPHDLPTVLEHMNGFTNVADGEVREVEYRIKHANGTWRWLCNRDVVFSRTSDGLPKQILGTARDITQGKLIEMALWESESRLHTLVNSISDGVLLVDYQGIIRFVNAESLNLFGLSLEKLVDSEFGIPSLVGEMTELAVNHPTRGLVILEMRTAQTLWQGEYVYVVTLRDISDRKKADELIQASLREKEVLLKEIHHRVKNNLQIISSLLRLQANRIEDEGVRVILQESQSRVESMALVHESLYRSENFSQIDFTQYVENLAANLFRTYNVHLESNSFKLHVADGLFISLAQAVPCGLIINELISNALKHGFPNRSDGEVSLTLETSSNRHAILTVGNKGNTLPVDFDLQKTQSMGLKLVITLVKQLKGMIEIERGDITLFKIQFPLSEVQRNPVS</sequence>
<dbReference type="Gene3D" id="3.30.565.10">
    <property type="entry name" value="Histidine kinase-like ATPase, C-terminal domain"/>
    <property type="match status" value="1"/>
</dbReference>
<evidence type="ECO:0000256" key="1">
    <source>
        <dbReference type="ARBA" id="ARBA00000085"/>
    </source>
</evidence>
<dbReference type="RefSeq" id="WP_254009717.1">
    <property type="nucleotide sequence ID" value="NZ_JAMZMM010000001.1"/>
</dbReference>
<keyword evidence="8" id="KW-0843">Virulence</keyword>
<evidence type="ECO:0000256" key="2">
    <source>
        <dbReference type="ARBA" id="ARBA00012438"/>
    </source>
</evidence>
<dbReference type="Pfam" id="PF08447">
    <property type="entry name" value="PAS_3"/>
    <property type="match status" value="1"/>
</dbReference>
<dbReference type="PROSITE" id="PS50112">
    <property type="entry name" value="PAS"/>
    <property type="match status" value="3"/>
</dbReference>
<dbReference type="CDD" id="cd00130">
    <property type="entry name" value="PAS"/>
    <property type="match status" value="3"/>
</dbReference>
<comment type="catalytic activity">
    <reaction evidence="1">
        <text>ATP + protein L-histidine = ADP + protein N-phospho-L-histidine.</text>
        <dbReference type="EC" id="2.7.13.3"/>
    </reaction>
</comment>
<feature type="domain" description="PAC" evidence="10">
    <location>
        <begin position="271"/>
        <end position="324"/>
    </location>
</feature>
<keyword evidence="7" id="KW-0067">ATP-binding</keyword>
<feature type="domain" description="PAS" evidence="9">
    <location>
        <begin position="325"/>
        <end position="369"/>
    </location>
</feature>